<keyword evidence="2" id="KW-1185">Reference proteome</keyword>
<comment type="caution">
    <text evidence="1">The sequence shown here is derived from an EMBL/GenBank/DDBJ whole genome shotgun (WGS) entry which is preliminary data.</text>
</comment>
<dbReference type="Proteomes" id="UP000789702">
    <property type="component" value="Unassembled WGS sequence"/>
</dbReference>
<organism evidence="1 2">
    <name type="scientific">Dentiscutata heterogama</name>
    <dbReference type="NCBI Taxonomy" id="1316150"/>
    <lineage>
        <taxon>Eukaryota</taxon>
        <taxon>Fungi</taxon>
        <taxon>Fungi incertae sedis</taxon>
        <taxon>Mucoromycota</taxon>
        <taxon>Glomeromycotina</taxon>
        <taxon>Glomeromycetes</taxon>
        <taxon>Diversisporales</taxon>
        <taxon>Gigasporaceae</taxon>
        <taxon>Dentiscutata</taxon>
    </lineage>
</organism>
<dbReference type="EMBL" id="CAJVPU010047956">
    <property type="protein sequence ID" value="CAG8754665.1"/>
    <property type="molecule type" value="Genomic_DNA"/>
</dbReference>
<accession>A0ACA9QJ67</accession>
<evidence type="ECO:0000313" key="2">
    <source>
        <dbReference type="Proteomes" id="UP000789702"/>
    </source>
</evidence>
<name>A0ACA9QJ67_9GLOM</name>
<protein>
    <submittedName>
        <fullName evidence="1">17257_t:CDS:1</fullName>
    </submittedName>
</protein>
<proteinExistence type="predicted"/>
<sequence length="111" mass="12278">FFKKPFKSFRHADDPDWIGYGDTSMSPYDTAWVAMIPSKIYKESKISKDFSLAFPQCFLWLLNNQDIHGSWAGSGAGGIVPGLAGLLSLGLFRSHSGEFFVTKLNDLGITI</sequence>
<reference evidence="1" key="1">
    <citation type="submission" date="2021-06" db="EMBL/GenBank/DDBJ databases">
        <authorList>
            <person name="Kallberg Y."/>
            <person name="Tangrot J."/>
            <person name="Rosling A."/>
        </authorList>
    </citation>
    <scope>NUCLEOTIDE SEQUENCE</scope>
    <source>
        <strain evidence="1">IL203A</strain>
    </source>
</reference>
<feature type="non-terminal residue" evidence="1">
    <location>
        <position position="111"/>
    </location>
</feature>
<feature type="non-terminal residue" evidence="1">
    <location>
        <position position="1"/>
    </location>
</feature>
<gene>
    <name evidence="1" type="ORF">DHETER_LOCUS14859</name>
</gene>
<evidence type="ECO:0000313" key="1">
    <source>
        <dbReference type="EMBL" id="CAG8754665.1"/>
    </source>
</evidence>